<dbReference type="Gene3D" id="1.20.1250.40">
    <property type="match status" value="1"/>
</dbReference>
<dbReference type="GO" id="GO:0000166">
    <property type="term" value="F:nucleotide binding"/>
    <property type="evidence" value="ECO:0007669"/>
    <property type="project" value="InterPro"/>
</dbReference>
<organism evidence="1 2">
    <name type="scientific">Giardia intestinalis (strain P15)</name>
    <name type="common">Giardia lamblia</name>
    <dbReference type="NCBI Taxonomy" id="658858"/>
    <lineage>
        <taxon>Eukaryota</taxon>
        <taxon>Metamonada</taxon>
        <taxon>Diplomonadida</taxon>
        <taxon>Hexamitidae</taxon>
        <taxon>Giardiinae</taxon>
        <taxon>Giardia</taxon>
    </lineage>
</organism>
<dbReference type="OrthoDB" id="10249571at2759"/>
<protein>
    <recommendedName>
        <fullName evidence="3">DNA-directed RNA polymerase III subunit RPC9</fullName>
    </recommendedName>
</protein>
<evidence type="ECO:0008006" key="3">
    <source>
        <dbReference type="Google" id="ProtNLM"/>
    </source>
</evidence>
<name>E1EYB5_GIAIA</name>
<evidence type="ECO:0000313" key="1">
    <source>
        <dbReference type="EMBL" id="EFO64783.1"/>
    </source>
</evidence>
<dbReference type="SUPFAM" id="SSF47819">
    <property type="entry name" value="HRDC-like"/>
    <property type="match status" value="1"/>
</dbReference>
<dbReference type="AlphaFoldDB" id="E1EYB5"/>
<evidence type="ECO:0000313" key="2">
    <source>
        <dbReference type="Proteomes" id="UP000008974"/>
    </source>
</evidence>
<gene>
    <name evidence="1" type="ORF">GLP15_4856</name>
</gene>
<sequence>MQIINREHPTLVTNIEVYHMLRHRYYRQATGAAEGGLFKKQLAMELQMHHYLKPKVKHITKEMLIRLWNYLGPENHFTDLHRFQILNDIPQSPAELSAILQDSDYFTEDRIEEVFTFLTQFLKSPEPAIQYQREDKANST</sequence>
<dbReference type="OMA" id="INREHPT"/>
<dbReference type="EMBL" id="ACVC01000066">
    <property type="protein sequence ID" value="EFO64783.1"/>
    <property type="molecule type" value="Genomic_DNA"/>
</dbReference>
<dbReference type="InterPro" id="IPR010997">
    <property type="entry name" value="HRDC-like_sf"/>
</dbReference>
<dbReference type="VEuPathDB" id="GiardiaDB:GLP15_4856"/>
<reference evidence="1 2" key="1">
    <citation type="journal article" date="2010" name="BMC Genomics">
        <title>Genome analysis and comparative genomics of a Giardia intestinalis assemblage E isolate.</title>
        <authorList>
            <person name="Jerlstrom-Hultqvist J."/>
            <person name="Franzen O."/>
            <person name="Ankarklev J."/>
            <person name="Xu F."/>
            <person name="Nohynkova E."/>
            <person name="Andersson J.O."/>
            <person name="Svard S.G."/>
            <person name="Andersson B."/>
        </authorList>
    </citation>
    <scope>NUCLEOTIDE SEQUENCE [LARGE SCALE GENOMIC DNA]</scope>
    <source>
        <strain evidence="1 2">P15</strain>
    </source>
</reference>
<proteinExistence type="predicted"/>
<dbReference type="Proteomes" id="UP000008974">
    <property type="component" value="Unassembled WGS sequence"/>
</dbReference>
<accession>E1EYB5</accession>
<dbReference type="InterPro" id="IPR038324">
    <property type="entry name" value="Rpb4/RPC9_sf"/>
</dbReference>
<comment type="caution">
    <text evidence="1">The sequence shown here is derived from an EMBL/GenBank/DDBJ whole genome shotgun (WGS) entry which is preliminary data.</text>
</comment>